<evidence type="ECO:0000313" key="8">
    <source>
        <dbReference type="Proteomes" id="UP000289794"/>
    </source>
</evidence>
<evidence type="ECO:0000256" key="1">
    <source>
        <dbReference type="ARBA" id="ARBA00004370"/>
    </source>
</evidence>
<dbReference type="AlphaFoldDB" id="A0A4P6LX81"/>
<reference evidence="7 8" key="1">
    <citation type="submission" date="2019-01" db="EMBL/GenBank/DDBJ databases">
        <title>PMF-metabolizing Aryl O-demethylase.</title>
        <authorList>
            <person name="Kim M."/>
        </authorList>
    </citation>
    <scope>NUCLEOTIDE SEQUENCE [LARGE SCALE GENOMIC DNA]</scope>
    <source>
        <strain evidence="7 8">PMF1</strain>
    </source>
</reference>
<keyword evidence="5" id="KW-0812">Transmembrane</keyword>
<keyword evidence="3 7" id="KW-0808">Transferase</keyword>
<dbReference type="Proteomes" id="UP000289794">
    <property type="component" value="Chromosome"/>
</dbReference>
<protein>
    <submittedName>
        <fullName evidence="7">Putative sensor-like histidine kinase</fullName>
        <ecNumber evidence="7">2.7.13.3</ecNumber>
    </submittedName>
</protein>
<dbReference type="EMBL" id="CP035945">
    <property type="protein sequence ID" value="QBE95810.1"/>
    <property type="molecule type" value="Genomic_DNA"/>
</dbReference>
<proteinExistence type="predicted"/>
<dbReference type="InterPro" id="IPR010559">
    <property type="entry name" value="Sig_transdc_His_kin_internal"/>
</dbReference>
<gene>
    <name evidence="7" type="ORF">PMF13cell1_01334</name>
</gene>
<dbReference type="PROSITE" id="PS50885">
    <property type="entry name" value="HAMP"/>
    <property type="match status" value="1"/>
</dbReference>
<dbReference type="Gene3D" id="6.10.340.10">
    <property type="match status" value="1"/>
</dbReference>
<sequence length="617" mass="70832">MLLSPVFYDCKQYSFGYIIYVMSNNDEYGRKPRLGDVMKSRKKLGRSIMDMGLRQKTVALAMMFFAVVVVLSSATFFTIYENMRIETTKKAVESLTAQKKEEVESYFDNLESLAYSIGFSSWMQTLFQPKSLDTRTMQEVSENIEYFLGTISGMNEGVRLAAIMDSGERLQGTSPFHLDYSVHLERKSWYPVFLYNGKYIEEGEGKGLYTKGQGWYMNIYYPINNQYSLEQEGILAVTLPVQNILRFTDMGAKGEYMTIKNSSGKVIASSLPEKISEEIEKRPSYYSKRTAEIDIGGEFWTAEVILDTSGLAVDSRNIWLGFGAALLLAAVFFLLASVMFSRYLTVPILECRDAMTKIRNNQMGITMENHYHDEIGELIDGFNEMSCSICDLIEKNRVISTLQKETEYQMLLQQINPHFLYNTLEIINGLILSHEEESAVSICENLGSMFHYNLKQEKWISVKEEMAYIRQYLLIMKYKIPGLSVFCQTEEDVEKKKILKAVLQPLVENCIRHGFAQKTEECCISISIENQDGKMCISIMDNGRGISREKYISLVKELQDIRDNPNQRKESSAHIGIWNVFHRLYLEYGDAMDFQIISKENAGTRIQMVLPGEDEHD</sequence>
<evidence type="ECO:0000256" key="5">
    <source>
        <dbReference type="SAM" id="Phobius"/>
    </source>
</evidence>
<name>A0A4P6LX81_9FIRM</name>
<dbReference type="Pfam" id="PF00672">
    <property type="entry name" value="HAMP"/>
    <property type="match status" value="1"/>
</dbReference>
<dbReference type="Pfam" id="PF06580">
    <property type="entry name" value="His_kinase"/>
    <property type="match status" value="1"/>
</dbReference>
<dbReference type="PANTHER" id="PTHR34220">
    <property type="entry name" value="SENSOR HISTIDINE KINASE YPDA"/>
    <property type="match status" value="1"/>
</dbReference>
<evidence type="ECO:0000256" key="2">
    <source>
        <dbReference type="ARBA" id="ARBA00022553"/>
    </source>
</evidence>
<keyword evidence="4 7" id="KW-0418">Kinase</keyword>
<evidence type="ECO:0000256" key="4">
    <source>
        <dbReference type="ARBA" id="ARBA00022777"/>
    </source>
</evidence>
<dbReference type="SUPFAM" id="SSF158472">
    <property type="entry name" value="HAMP domain-like"/>
    <property type="match status" value="1"/>
</dbReference>
<feature type="transmembrane region" description="Helical" evidence="5">
    <location>
        <begin position="318"/>
        <end position="340"/>
    </location>
</feature>
<dbReference type="GO" id="GO:0016020">
    <property type="term" value="C:membrane"/>
    <property type="evidence" value="ECO:0007669"/>
    <property type="project" value="UniProtKB-SubCell"/>
</dbReference>
<dbReference type="SMART" id="SM00304">
    <property type="entry name" value="HAMP"/>
    <property type="match status" value="1"/>
</dbReference>
<dbReference type="PANTHER" id="PTHR34220:SF7">
    <property type="entry name" value="SENSOR HISTIDINE KINASE YPDA"/>
    <property type="match status" value="1"/>
</dbReference>
<feature type="transmembrane region" description="Helical" evidence="5">
    <location>
        <begin position="58"/>
        <end position="80"/>
    </location>
</feature>
<dbReference type="InterPro" id="IPR036890">
    <property type="entry name" value="HATPase_C_sf"/>
</dbReference>
<evidence type="ECO:0000256" key="3">
    <source>
        <dbReference type="ARBA" id="ARBA00022679"/>
    </source>
</evidence>
<organism evidence="7 8">
    <name type="scientific">Blautia producta</name>
    <dbReference type="NCBI Taxonomy" id="33035"/>
    <lineage>
        <taxon>Bacteria</taxon>
        <taxon>Bacillati</taxon>
        <taxon>Bacillota</taxon>
        <taxon>Clostridia</taxon>
        <taxon>Lachnospirales</taxon>
        <taxon>Lachnospiraceae</taxon>
        <taxon>Blautia</taxon>
    </lineage>
</organism>
<accession>A0A4P6LX81</accession>
<dbReference type="InterPro" id="IPR003594">
    <property type="entry name" value="HATPase_dom"/>
</dbReference>
<keyword evidence="5" id="KW-1133">Transmembrane helix</keyword>
<feature type="domain" description="HAMP" evidence="6">
    <location>
        <begin position="342"/>
        <end position="394"/>
    </location>
</feature>
<dbReference type="Gene3D" id="3.30.565.10">
    <property type="entry name" value="Histidine kinase-like ATPase, C-terminal domain"/>
    <property type="match status" value="1"/>
</dbReference>
<dbReference type="SUPFAM" id="SSF55874">
    <property type="entry name" value="ATPase domain of HSP90 chaperone/DNA topoisomerase II/histidine kinase"/>
    <property type="match status" value="1"/>
</dbReference>
<dbReference type="GO" id="GO:0000155">
    <property type="term" value="F:phosphorelay sensor kinase activity"/>
    <property type="evidence" value="ECO:0007669"/>
    <property type="project" value="InterPro"/>
</dbReference>
<dbReference type="EC" id="2.7.13.3" evidence="7"/>
<comment type="subcellular location">
    <subcellularLocation>
        <location evidence="1">Membrane</location>
    </subcellularLocation>
</comment>
<dbReference type="KEGG" id="bpro:PMF13cell1_01334"/>
<keyword evidence="5" id="KW-0472">Membrane</keyword>
<dbReference type="CDD" id="cd06225">
    <property type="entry name" value="HAMP"/>
    <property type="match status" value="1"/>
</dbReference>
<evidence type="ECO:0000313" key="7">
    <source>
        <dbReference type="EMBL" id="QBE95810.1"/>
    </source>
</evidence>
<evidence type="ECO:0000259" key="6">
    <source>
        <dbReference type="PROSITE" id="PS50885"/>
    </source>
</evidence>
<dbReference type="SMART" id="SM00387">
    <property type="entry name" value="HATPase_c"/>
    <property type="match status" value="1"/>
</dbReference>
<dbReference type="InterPro" id="IPR003660">
    <property type="entry name" value="HAMP_dom"/>
</dbReference>
<keyword evidence="2" id="KW-0597">Phosphoprotein</keyword>
<dbReference type="Pfam" id="PF02518">
    <property type="entry name" value="HATPase_c"/>
    <property type="match status" value="1"/>
</dbReference>
<dbReference type="InterPro" id="IPR050640">
    <property type="entry name" value="Bact_2-comp_sensor_kinase"/>
</dbReference>